<dbReference type="PROSITE" id="PS50206">
    <property type="entry name" value="RHODANESE_3"/>
    <property type="match status" value="1"/>
</dbReference>
<evidence type="ECO:0000256" key="3">
    <source>
        <dbReference type="ARBA" id="ARBA00022630"/>
    </source>
</evidence>
<dbReference type="Gene3D" id="3.50.50.60">
    <property type="entry name" value="FAD/NAD(P)-binding domain"/>
    <property type="match status" value="2"/>
</dbReference>
<dbReference type="Pfam" id="PF00581">
    <property type="entry name" value="Rhodanese"/>
    <property type="match status" value="1"/>
</dbReference>
<comment type="similarity">
    <text evidence="2">Belongs to the class-III pyridine nucleotide-disulfide oxidoreductase family.</text>
</comment>
<keyword evidence="5" id="KW-0560">Oxidoreductase</keyword>
<evidence type="ECO:0000256" key="2">
    <source>
        <dbReference type="ARBA" id="ARBA00009130"/>
    </source>
</evidence>
<keyword evidence="4" id="KW-0274">FAD</keyword>
<dbReference type="InterPro" id="IPR023753">
    <property type="entry name" value="FAD/NAD-binding_dom"/>
</dbReference>
<evidence type="ECO:0000256" key="1">
    <source>
        <dbReference type="ARBA" id="ARBA00001974"/>
    </source>
</evidence>
<dbReference type="EMBL" id="FRAJ01000018">
    <property type="protein sequence ID" value="SHK43569.1"/>
    <property type="molecule type" value="Genomic_DNA"/>
</dbReference>
<dbReference type="PRINTS" id="PR00411">
    <property type="entry name" value="PNDRDTASEI"/>
</dbReference>
<dbReference type="InterPro" id="IPR036873">
    <property type="entry name" value="Rhodanese-like_dom_sf"/>
</dbReference>
<accession>A0A1M6SFT4</accession>
<dbReference type="InterPro" id="IPR004099">
    <property type="entry name" value="Pyr_nucl-diS_OxRdtase_dimer"/>
</dbReference>
<keyword evidence="3" id="KW-0285">Flavoprotein</keyword>
<feature type="domain" description="Rhodanese" evidence="7">
    <location>
        <begin position="466"/>
        <end position="549"/>
    </location>
</feature>
<evidence type="ECO:0000256" key="5">
    <source>
        <dbReference type="ARBA" id="ARBA00023002"/>
    </source>
</evidence>
<evidence type="ECO:0000259" key="7">
    <source>
        <dbReference type="PROSITE" id="PS50206"/>
    </source>
</evidence>
<dbReference type="Proteomes" id="UP000184082">
    <property type="component" value="Unassembled WGS sequence"/>
</dbReference>
<protein>
    <submittedName>
        <fullName evidence="8">NADPH-dependent 2,4-dienoyl-CoA reductase, sulfur reductase</fullName>
    </submittedName>
</protein>
<sequence>MAIKKVLVIGAVAAGTKTAAKLKRENPDIDVTVVTKDEYISYAGCGLPYYVGGVIEEKRELVVKTPEDFKLITGVDIFTKHEAVDIDGENKIVKVKVLETGEIKDFEYDSLVIATGASPFVPPIEGRDLSGVFTLRKVEDALQIRELVESGKVKNAVVIGGGFIGLETAENLFERGINVSLVELAPHILPGFDEEIALYAQNYMQEKGINIYTSEKAIAIKGKTEVEKVITDKRELEADLVIMSVGVRPNVDIAKKLGVEIGTTGAIKVNEYMETNIKDVYAVGDCAETTNLITGKPAWYPMGSTANKMGRVVGININDNKKDSLKGVLGTTIVKLFGLNAAKTGLSEKAAKKEGYNVVSVIVPGNDKAHYYPGYRMIITKLIADKDTHKVLGAQIIGEGVVDKPIDIIATAITLGAKVEDLEKLDLAYAPPFSMAMSTTIVAANVLLNKIKNKVETISPTELKERLNEVVVLDVRDEASHMISSIPGSINIFSEELYMKADELDKEKETVLVCKVGKNAYLSYLQLKEMGFKNVKILEGGMTAYPYEKE</sequence>
<organism evidence="8 9">
    <name type="scientific">Caminicella sporogenes DSM 14501</name>
    <dbReference type="NCBI Taxonomy" id="1121266"/>
    <lineage>
        <taxon>Bacteria</taxon>
        <taxon>Bacillati</taxon>
        <taxon>Bacillota</taxon>
        <taxon>Clostridia</taxon>
        <taxon>Peptostreptococcales</taxon>
        <taxon>Caminicellaceae</taxon>
        <taxon>Caminicella</taxon>
    </lineage>
</organism>
<reference evidence="8 9" key="1">
    <citation type="submission" date="2016-11" db="EMBL/GenBank/DDBJ databases">
        <authorList>
            <person name="Jaros S."/>
            <person name="Januszkiewicz K."/>
            <person name="Wedrychowicz H."/>
        </authorList>
    </citation>
    <scope>NUCLEOTIDE SEQUENCE [LARGE SCALE GENOMIC DNA]</scope>
    <source>
        <strain evidence="8 9">DSM 14501</strain>
    </source>
</reference>
<dbReference type="InterPro" id="IPR016156">
    <property type="entry name" value="FAD/NAD-linked_Rdtase_dimer_sf"/>
</dbReference>
<dbReference type="GO" id="GO:0016491">
    <property type="term" value="F:oxidoreductase activity"/>
    <property type="evidence" value="ECO:0007669"/>
    <property type="project" value="UniProtKB-KW"/>
</dbReference>
<keyword evidence="9" id="KW-1185">Reference proteome</keyword>
<dbReference type="SUPFAM" id="SSF52821">
    <property type="entry name" value="Rhodanese/Cell cycle control phosphatase"/>
    <property type="match status" value="1"/>
</dbReference>
<evidence type="ECO:0000313" key="9">
    <source>
        <dbReference type="Proteomes" id="UP000184082"/>
    </source>
</evidence>
<name>A0A1M6SFT4_9FIRM</name>
<dbReference type="PANTHER" id="PTHR43429:SF1">
    <property type="entry name" value="NAD(P)H SULFUR OXIDOREDUCTASE (COA-DEPENDENT)"/>
    <property type="match status" value="1"/>
</dbReference>
<dbReference type="STRING" id="1121266.SAMN02745883_02044"/>
<dbReference type="PRINTS" id="PR00368">
    <property type="entry name" value="FADPNR"/>
</dbReference>
<dbReference type="AlphaFoldDB" id="A0A1M6SFT4"/>
<dbReference type="InterPro" id="IPR036188">
    <property type="entry name" value="FAD/NAD-bd_sf"/>
</dbReference>
<gene>
    <name evidence="8" type="ORF">SAMN02745883_02044</name>
</gene>
<dbReference type="InterPro" id="IPR050260">
    <property type="entry name" value="FAD-bd_OxRdtase"/>
</dbReference>
<dbReference type="Pfam" id="PF02852">
    <property type="entry name" value="Pyr_redox_dim"/>
    <property type="match status" value="1"/>
</dbReference>
<dbReference type="CDD" id="cd00158">
    <property type="entry name" value="RHOD"/>
    <property type="match status" value="1"/>
</dbReference>
<proteinExistence type="inferred from homology"/>
<dbReference type="Gene3D" id="3.40.250.10">
    <property type="entry name" value="Rhodanese-like domain"/>
    <property type="match status" value="1"/>
</dbReference>
<dbReference type="SMART" id="SM00450">
    <property type="entry name" value="RHOD"/>
    <property type="match status" value="1"/>
</dbReference>
<dbReference type="SUPFAM" id="SSF51905">
    <property type="entry name" value="FAD/NAD(P)-binding domain"/>
    <property type="match status" value="2"/>
</dbReference>
<evidence type="ECO:0000256" key="4">
    <source>
        <dbReference type="ARBA" id="ARBA00022827"/>
    </source>
</evidence>
<keyword evidence="6" id="KW-0676">Redox-active center</keyword>
<dbReference type="RefSeq" id="WP_072968187.1">
    <property type="nucleotide sequence ID" value="NZ_FRAJ01000018.1"/>
</dbReference>
<dbReference type="PANTHER" id="PTHR43429">
    <property type="entry name" value="PYRIDINE NUCLEOTIDE-DISULFIDE OXIDOREDUCTASE DOMAIN-CONTAINING"/>
    <property type="match status" value="1"/>
</dbReference>
<dbReference type="InterPro" id="IPR001763">
    <property type="entry name" value="Rhodanese-like_dom"/>
</dbReference>
<dbReference type="Pfam" id="PF07992">
    <property type="entry name" value="Pyr_redox_2"/>
    <property type="match status" value="1"/>
</dbReference>
<dbReference type="SUPFAM" id="SSF55424">
    <property type="entry name" value="FAD/NAD-linked reductases, dimerisation (C-terminal) domain"/>
    <property type="match status" value="1"/>
</dbReference>
<evidence type="ECO:0000313" key="8">
    <source>
        <dbReference type="EMBL" id="SHK43569.1"/>
    </source>
</evidence>
<evidence type="ECO:0000256" key="6">
    <source>
        <dbReference type="ARBA" id="ARBA00023284"/>
    </source>
</evidence>
<comment type="cofactor">
    <cofactor evidence="1">
        <name>FAD</name>
        <dbReference type="ChEBI" id="CHEBI:57692"/>
    </cofactor>
</comment>